<evidence type="ECO:0000256" key="7">
    <source>
        <dbReference type="SAM" id="Phobius"/>
    </source>
</evidence>
<dbReference type="InterPro" id="IPR050121">
    <property type="entry name" value="Cytochrome_P450_monoxygenase"/>
</dbReference>
<dbReference type="Gene3D" id="1.10.630.10">
    <property type="entry name" value="Cytochrome P450"/>
    <property type="match status" value="1"/>
</dbReference>
<dbReference type="InterPro" id="IPR017972">
    <property type="entry name" value="Cyt_P450_CS"/>
</dbReference>
<dbReference type="EMBL" id="KI965050">
    <property type="protein sequence ID" value="EUC26958.1"/>
    <property type="molecule type" value="Genomic_DNA"/>
</dbReference>
<keyword evidence="3 5" id="KW-0479">Metal-binding</keyword>
<keyword evidence="6" id="KW-0560">Oxidoreductase</keyword>
<keyword evidence="6" id="KW-0503">Monooxygenase</keyword>
<dbReference type="InterPro" id="IPR036396">
    <property type="entry name" value="Cyt_P450_sf"/>
</dbReference>
<evidence type="ECO:0000256" key="3">
    <source>
        <dbReference type="ARBA" id="ARBA00022723"/>
    </source>
</evidence>
<dbReference type="InterPro" id="IPR001128">
    <property type="entry name" value="Cyt_P450"/>
</dbReference>
<dbReference type="GO" id="GO:0016705">
    <property type="term" value="F:oxidoreductase activity, acting on paired donors, with incorporation or reduction of molecular oxygen"/>
    <property type="evidence" value="ECO:0007669"/>
    <property type="project" value="InterPro"/>
</dbReference>
<dbReference type="Proteomes" id="UP000053841">
    <property type="component" value="Unassembled WGS sequence"/>
</dbReference>
<evidence type="ECO:0000256" key="2">
    <source>
        <dbReference type="ARBA" id="ARBA00010617"/>
    </source>
</evidence>
<name>W6XN89_COCC2</name>
<dbReference type="eggNOG" id="KOG0157">
    <property type="taxonomic scope" value="Eukaryota"/>
</dbReference>
<dbReference type="GO" id="GO:0005506">
    <property type="term" value="F:iron ion binding"/>
    <property type="evidence" value="ECO:0007669"/>
    <property type="project" value="InterPro"/>
</dbReference>
<keyword evidence="5 6" id="KW-0349">Heme</keyword>
<evidence type="ECO:0000313" key="9">
    <source>
        <dbReference type="Proteomes" id="UP000053841"/>
    </source>
</evidence>
<dbReference type="OrthoDB" id="1470350at2759"/>
<evidence type="ECO:0000313" key="8">
    <source>
        <dbReference type="EMBL" id="EUC26958.1"/>
    </source>
</evidence>
<reference evidence="8 9" key="1">
    <citation type="journal article" date="2013" name="PLoS Genet.">
        <title>Comparative genome structure, secondary metabolite, and effector coding capacity across Cochliobolus pathogens.</title>
        <authorList>
            <person name="Condon B.J."/>
            <person name="Leng Y."/>
            <person name="Wu D."/>
            <person name="Bushley K.E."/>
            <person name="Ohm R.A."/>
            <person name="Otillar R."/>
            <person name="Martin J."/>
            <person name="Schackwitz W."/>
            <person name="Grimwood J."/>
            <person name="MohdZainudin N."/>
            <person name="Xue C."/>
            <person name="Wang R."/>
            <person name="Manning V.A."/>
            <person name="Dhillon B."/>
            <person name="Tu Z.J."/>
            <person name="Steffenson B.J."/>
            <person name="Salamov A."/>
            <person name="Sun H."/>
            <person name="Lowry S."/>
            <person name="LaButti K."/>
            <person name="Han J."/>
            <person name="Copeland A."/>
            <person name="Lindquist E."/>
            <person name="Barry K."/>
            <person name="Schmutz J."/>
            <person name="Baker S.E."/>
            <person name="Ciuffetti L.M."/>
            <person name="Grigoriev I.V."/>
            <person name="Zhong S."/>
            <person name="Turgeon B.G."/>
        </authorList>
    </citation>
    <scope>NUCLEOTIDE SEQUENCE [LARGE SCALE GENOMIC DNA]</scope>
    <source>
        <strain evidence="8 9">26-R-13</strain>
    </source>
</reference>
<comment type="similarity">
    <text evidence="2 6">Belongs to the cytochrome P450 family.</text>
</comment>
<keyword evidence="9" id="KW-1185">Reference proteome</keyword>
<dbReference type="PANTHER" id="PTHR24305:SF232">
    <property type="entry name" value="P450, PUTATIVE (EUROFUNG)-RELATED"/>
    <property type="match status" value="1"/>
</dbReference>
<keyword evidence="7" id="KW-0812">Transmembrane</keyword>
<evidence type="ECO:0000256" key="5">
    <source>
        <dbReference type="PIRSR" id="PIRSR602403-1"/>
    </source>
</evidence>
<protein>
    <recommendedName>
        <fullName evidence="10">Cytochrome P450 monooxygenase</fullName>
    </recommendedName>
</protein>
<dbReference type="KEGG" id="bze:COCCADRAFT_112913"/>
<dbReference type="Pfam" id="PF00067">
    <property type="entry name" value="p450"/>
    <property type="match status" value="2"/>
</dbReference>
<feature type="binding site" description="axial binding residue" evidence="5">
    <location>
        <position position="529"/>
    </location>
    <ligand>
        <name>heme</name>
        <dbReference type="ChEBI" id="CHEBI:30413"/>
    </ligand>
    <ligandPart>
        <name>Fe</name>
        <dbReference type="ChEBI" id="CHEBI:18248"/>
    </ligandPart>
</feature>
<sequence>MSGYQTLSLGLVGFVLGISWLYRWALPKPIPGIPYNKHAASRLLGDLPDMQAYRSRGLSFRPWLGEIGRRHNSPVVQIFIAPFLKPYIVLNDFWESYDIMYRRTKEFDRSKRNADTFGAIVPEHHISMTSFDPRFKSNKELVKDLMTPGFLHNVVAPSLYNNAQTLVKLWQCKGEKAAGRPFDAKRDLNATALDTLWTAAFGFSAGPCALPAYINAVKQACVQLPANKDEAVVFPTITLSEGMSCLVGSIGLLDRILGSPWPKLKMRLIATFTSARGLLKRQRIFLSSTIIKCAERIEAHKGEVKAQCSMDYMVLREKNAAIKAGRQPIYDSARMRDELLGYMATGHETTATTMNWIVKFLSDNEAQQSILRDHLYSVFAAARAENRQPTVEEIITTPAPYLDAFVEEGLRYQHSVQINLRESIVDTVVLGHPVPKGTTIFMYTRGPSYLSPAFHVDESLRSKSSNDAKKRVGEWDEETIEQFEPLRWLKPKKDVASVGDLEFAPSFSGYDFDQQAGPTMPFGAGPRICFGRRFAYLSLRMYVAMIVWNLELSPCPTDLNSYDVLDGAVSQPRQCYVRVHSANQSS</sequence>
<dbReference type="PANTHER" id="PTHR24305">
    <property type="entry name" value="CYTOCHROME P450"/>
    <property type="match status" value="1"/>
</dbReference>
<keyword evidence="7" id="KW-1133">Transmembrane helix</keyword>
<dbReference type="SUPFAM" id="SSF48264">
    <property type="entry name" value="Cytochrome P450"/>
    <property type="match status" value="1"/>
</dbReference>
<dbReference type="GO" id="GO:0020037">
    <property type="term" value="F:heme binding"/>
    <property type="evidence" value="ECO:0007669"/>
    <property type="project" value="InterPro"/>
</dbReference>
<keyword evidence="4 5" id="KW-0408">Iron</keyword>
<dbReference type="PRINTS" id="PR00465">
    <property type="entry name" value="EP450IV"/>
</dbReference>
<accession>W6XN89</accession>
<dbReference type="PROSITE" id="PS00086">
    <property type="entry name" value="CYTOCHROME_P450"/>
    <property type="match status" value="1"/>
</dbReference>
<dbReference type="HOGENOM" id="CLU_025001_1_0_1"/>
<evidence type="ECO:0008006" key="10">
    <source>
        <dbReference type="Google" id="ProtNLM"/>
    </source>
</evidence>
<evidence type="ECO:0000256" key="6">
    <source>
        <dbReference type="RuleBase" id="RU000461"/>
    </source>
</evidence>
<feature type="transmembrane region" description="Helical" evidence="7">
    <location>
        <begin position="7"/>
        <end position="26"/>
    </location>
</feature>
<dbReference type="RefSeq" id="XP_007718736.1">
    <property type="nucleotide sequence ID" value="XM_007720546.1"/>
</dbReference>
<proteinExistence type="inferred from homology"/>
<evidence type="ECO:0000256" key="4">
    <source>
        <dbReference type="ARBA" id="ARBA00023004"/>
    </source>
</evidence>
<dbReference type="GO" id="GO:0004497">
    <property type="term" value="F:monooxygenase activity"/>
    <property type="evidence" value="ECO:0007669"/>
    <property type="project" value="UniProtKB-KW"/>
</dbReference>
<evidence type="ECO:0000256" key="1">
    <source>
        <dbReference type="ARBA" id="ARBA00001971"/>
    </source>
</evidence>
<comment type="cofactor">
    <cofactor evidence="1 5">
        <name>heme</name>
        <dbReference type="ChEBI" id="CHEBI:30413"/>
    </cofactor>
</comment>
<organism evidence="8 9">
    <name type="scientific">Cochliobolus carbonum (strain 26-R-13)</name>
    <name type="common">Maize leaf spot fungus</name>
    <name type="synonym">Bipolaris zeicola</name>
    <dbReference type="NCBI Taxonomy" id="930089"/>
    <lineage>
        <taxon>Eukaryota</taxon>
        <taxon>Fungi</taxon>
        <taxon>Dikarya</taxon>
        <taxon>Ascomycota</taxon>
        <taxon>Pezizomycotina</taxon>
        <taxon>Dothideomycetes</taxon>
        <taxon>Pleosporomycetidae</taxon>
        <taxon>Pleosporales</taxon>
        <taxon>Pleosporineae</taxon>
        <taxon>Pleosporaceae</taxon>
        <taxon>Bipolaris</taxon>
    </lineage>
</organism>
<dbReference type="InterPro" id="IPR002403">
    <property type="entry name" value="Cyt_P450_E_grp-IV"/>
</dbReference>
<dbReference type="PRINTS" id="PR00385">
    <property type="entry name" value="P450"/>
</dbReference>
<gene>
    <name evidence="8" type="ORF">COCCADRAFT_112913</name>
</gene>
<dbReference type="AlphaFoldDB" id="W6XN89"/>
<dbReference type="GeneID" id="19144543"/>
<keyword evidence="7" id="KW-0472">Membrane</keyword>